<dbReference type="Pfam" id="PF12222">
    <property type="entry name" value="PNGaseA"/>
    <property type="match status" value="1"/>
</dbReference>
<protein>
    <submittedName>
        <fullName evidence="3">Putative Peptide-N4-(N-acetyl-beta-glucosaminyl)asparagine amidase A,putative</fullName>
    </submittedName>
</protein>
<keyword evidence="4" id="KW-1185">Reference proteome</keyword>
<feature type="domain" description="Peptide N-acetyl-beta-D-glucosaminyl asparaginase amidase A N-terminal" evidence="2">
    <location>
        <begin position="73"/>
        <end position="394"/>
    </location>
</feature>
<dbReference type="AlphaFoldDB" id="A0A0K9PFV7"/>
<evidence type="ECO:0000259" key="2">
    <source>
        <dbReference type="Pfam" id="PF12222"/>
    </source>
</evidence>
<dbReference type="STRING" id="29655.A0A0K9PFV7"/>
<dbReference type="InterPro" id="IPR056948">
    <property type="entry name" value="PNGaseA_N"/>
</dbReference>
<reference evidence="4" key="1">
    <citation type="journal article" date="2016" name="Nature">
        <title>The genome of the seagrass Zostera marina reveals angiosperm adaptation to the sea.</title>
        <authorList>
            <person name="Olsen J.L."/>
            <person name="Rouze P."/>
            <person name="Verhelst B."/>
            <person name="Lin Y.-C."/>
            <person name="Bayer T."/>
            <person name="Collen J."/>
            <person name="Dattolo E."/>
            <person name="De Paoli E."/>
            <person name="Dittami S."/>
            <person name="Maumus F."/>
            <person name="Michel G."/>
            <person name="Kersting A."/>
            <person name="Lauritano C."/>
            <person name="Lohaus R."/>
            <person name="Toepel M."/>
            <person name="Tonon T."/>
            <person name="Vanneste K."/>
            <person name="Amirebrahimi M."/>
            <person name="Brakel J."/>
            <person name="Bostroem C."/>
            <person name="Chovatia M."/>
            <person name="Grimwood J."/>
            <person name="Jenkins J.W."/>
            <person name="Jueterbock A."/>
            <person name="Mraz A."/>
            <person name="Stam W.T."/>
            <person name="Tice H."/>
            <person name="Bornberg-Bauer E."/>
            <person name="Green P.J."/>
            <person name="Pearson G.A."/>
            <person name="Procaccini G."/>
            <person name="Duarte C.M."/>
            <person name="Schmutz J."/>
            <person name="Reusch T.B.H."/>
            <person name="Van de Peer Y."/>
        </authorList>
    </citation>
    <scope>NUCLEOTIDE SEQUENCE [LARGE SCALE GENOMIC DNA]</scope>
    <source>
        <strain evidence="4">cv. Finnish</strain>
    </source>
</reference>
<feature type="signal peptide" evidence="1">
    <location>
        <begin position="1"/>
        <end position="19"/>
    </location>
</feature>
<organism evidence="3 4">
    <name type="scientific">Zostera marina</name>
    <name type="common">Eelgrass</name>
    <dbReference type="NCBI Taxonomy" id="29655"/>
    <lineage>
        <taxon>Eukaryota</taxon>
        <taxon>Viridiplantae</taxon>
        <taxon>Streptophyta</taxon>
        <taxon>Embryophyta</taxon>
        <taxon>Tracheophyta</taxon>
        <taxon>Spermatophyta</taxon>
        <taxon>Magnoliopsida</taxon>
        <taxon>Liliopsida</taxon>
        <taxon>Zosteraceae</taxon>
        <taxon>Zostera</taxon>
    </lineage>
</organism>
<evidence type="ECO:0000313" key="4">
    <source>
        <dbReference type="Proteomes" id="UP000036987"/>
    </source>
</evidence>
<accession>A0A0K9PFV7</accession>
<dbReference type="Proteomes" id="UP000036987">
    <property type="component" value="Unassembled WGS sequence"/>
</dbReference>
<dbReference type="EMBL" id="LFYR01000869">
    <property type="protein sequence ID" value="KMZ67963.1"/>
    <property type="molecule type" value="Genomic_DNA"/>
</dbReference>
<keyword evidence="1" id="KW-0732">Signal</keyword>
<proteinExistence type="predicted"/>
<comment type="caution">
    <text evidence="3">The sequence shown here is derived from an EMBL/GenBank/DDBJ whole genome shotgun (WGS) entry which is preliminary data.</text>
</comment>
<dbReference type="OrthoDB" id="339900at2759"/>
<feature type="chain" id="PRO_5005527549" evidence="1">
    <location>
        <begin position="20"/>
        <end position="598"/>
    </location>
</feature>
<dbReference type="InterPro" id="IPR021102">
    <property type="entry name" value="PNGase_A"/>
</dbReference>
<evidence type="ECO:0000256" key="1">
    <source>
        <dbReference type="SAM" id="SignalP"/>
    </source>
</evidence>
<gene>
    <name evidence="3" type="ORF">ZOSMA_251G00370</name>
</gene>
<sequence length="598" mass="67030">MGFFFRFLLLLCIFAAGTAIEAQQSHRRRTQIRDLTTSEQDSLETQFSSKPDSIPPTTFFEITRPIFLPPNAVRHSTLVLQHDFGYTYGKPAVTASYTPPSNIVPAKIVLEWSATCKGRQYDRIFGIWVAGVEILRSCTAEPTSTGIIWNVKKDVTRYHSLLSKKQTMSVYLANIVDTKYTGVYHVNVSIHFYYAEKDGGSLRSVEDQSPPGFGAPADLILPISRNPPLNDGLWFLVMNSTDIESKNVTIPANTYRAVLEIYISYHSSDEFWYLNPPNSYISSNNLTGTPGNGPFREVKASIDGNLVGVVWPFTVIYTGGIDPLLWRPISGIGSFDLPTYDIEITPFLGKLLNGKPHRFGFSVTNALDVWYIDANLHLWIDKNSKQTTGSLIRTKPTTPTVISSLTPNSKSGDGLDGSFSTTAWRELSSTGWVNSSHGNITTEYYQNLNYTNLMVFTANGTTQQVNQTIDSNWGVKTKNYSLQVFQRFPLYLLDGTENVDKHQYTAISNISFGFNEKRYVGGKLVSGVENNQNGDAVMIVEGNIVKEGVGATDQKYFYENRINGCYSRIVSSRNYSILHDDEGTMCRSWDLRRTLLQR</sequence>
<evidence type="ECO:0000313" key="3">
    <source>
        <dbReference type="EMBL" id="KMZ67963.1"/>
    </source>
</evidence>
<name>A0A0K9PFV7_ZOSMR</name>
<dbReference type="PANTHER" id="PTHR31104">
    <property type="entry name" value="PEPTIDE-N4-(N-ACETYL-BETA-GLUCOSAMINYL)ASPARAGINE AMIDASE A PROTEIN"/>
    <property type="match status" value="1"/>
</dbReference>
<dbReference type="Pfam" id="PF25156">
    <property type="entry name" value="PNGase_A_C"/>
    <property type="match status" value="1"/>
</dbReference>
<dbReference type="OMA" id="TNANQEF"/>